<reference evidence="2 3" key="1">
    <citation type="journal article" date="2016" name="DNA Res.">
        <title>The draft genome of MD-2 pineapple using hybrid error correction of long reads.</title>
        <authorList>
            <person name="Redwan R.M."/>
            <person name="Saidin A."/>
            <person name="Kumar S.V."/>
        </authorList>
    </citation>
    <scope>NUCLEOTIDE SEQUENCE [LARGE SCALE GENOMIC DNA]</scope>
    <source>
        <strain evidence="3">cv. MD2</strain>
        <tissue evidence="2">Leaf</tissue>
    </source>
</reference>
<accession>A0A199V5Z9</accession>
<sequence length="97" mass="10343">MSGVVEPIILAAVGWVASPSWRSWLNEGYLSLGINAEKKLEKMRDTVLPVAEIGDRESGGQPAPERGGGLAAEAERRLRRSGGRAGPPQLRPPQTQG</sequence>
<dbReference type="AlphaFoldDB" id="A0A199V5Z9"/>
<organism evidence="2 3">
    <name type="scientific">Ananas comosus</name>
    <name type="common">Pineapple</name>
    <name type="synonym">Ananas ananas</name>
    <dbReference type="NCBI Taxonomy" id="4615"/>
    <lineage>
        <taxon>Eukaryota</taxon>
        <taxon>Viridiplantae</taxon>
        <taxon>Streptophyta</taxon>
        <taxon>Embryophyta</taxon>
        <taxon>Tracheophyta</taxon>
        <taxon>Spermatophyta</taxon>
        <taxon>Magnoliopsida</taxon>
        <taxon>Liliopsida</taxon>
        <taxon>Poales</taxon>
        <taxon>Bromeliaceae</taxon>
        <taxon>Bromelioideae</taxon>
        <taxon>Ananas</taxon>
    </lineage>
</organism>
<evidence type="ECO:0000313" key="3">
    <source>
        <dbReference type="Proteomes" id="UP000092600"/>
    </source>
</evidence>
<name>A0A199V5Z9_ANACO</name>
<evidence type="ECO:0000313" key="2">
    <source>
        <dbReference type="EMBL" id="OAY72275.1"/>
    </source>
</evidence>
<feature type="region of interest" description="Disordered" evidence="1">
    <location>
        <begin position="51"/>
        <end position="97"/>
    </location>
</feature>
<evidence type="ECO:0000256" key="1">
    <source>
        <dbReference type="SAM" id="MobiDB-lite"/>
    </source>
</evidence>
<dbReference type="Proteomes" id="UP000092600">
    <property type="component" value="Unassembled WGS sequence"/>
</dbReference>
<dbReference type="EMBL" id="LSRQ01003174">
    <property type="protein sequence ID" value="OAY72275.1"/>
    <property type="molecule type" value="Genomic_DNA"/>
</dbReference>
<protein>
    <submittedName>
        <fullName evidence="2">Uncharacterized protein</fullName>
    </submittedName>
</protein>
<comment type="caution">
    <text evidence="2">The sequence shown here is derived from an EMBL/GenBank/DDBJ whole genome shotgun (WGS) entry which is preliminary data.</text>
</comment>
<gene>
    <name evidence="2" type="ORF">ACMD2_26086</name>
</gene>
<proteinExistence type="predicted"/>